<proteinExistence type="inferred from homology"/>
<evidence type="ECO:0000313" key="8">
    <source>
        <dbReference type="Proteomes" id="UP000188354"/>
    </source>
</evidence>
<feature type="signal peptide" evidence="5">
    <location>
        <begin position="1"/>
        <end position="24"/>
    </location>
</feature>
<dbReference type="STRING" id="3871.A0A1J7HYJ3"/>
<dbReference type="Proteomes" id="UP000188354">
    <property type="component" value="Chromosome LG07"/>
</dbReference>
<comment type="similarity">
    <text evidence="1">Belongs to the leguminous lectin family.</text>
</comment>
<sequence length="358" mass="39834">MASFSTSHYFIPLTFLILFLKIQAFDPVSVFSFTNFEKGPKFESSLAIYGNAKVINGGSELVLSSGSGSSSGSGKIMIKKQIKLFEGNTMELVTFSTYFAFSISLDDKDGLAFVMVPSGFESEVFDNSSSYGLRESGFKVIGVEFSATRDGKIEGFAYCNVNLNVGNSVIAKISSNFSMNMGLSRGQKLHAWIDYEGFSNRFEVRLSQYSNSRPIDPLLSHTINFSNVWDAREMFVGFRPVNGDSSQPCSLSSWRFVEGFVPYWMHSKPLNPLPKFLINKDTETPAVKARSDCLLRVLAAMIFGAGCGSLVAFVMLYVWTIFSNRRPVAPEEYVMQPVEFEYKKVNIVVDKAIKDGKE</sequence>
<evidence type="ECO:0000256" key="1">
    <source>
        <dbReference type="ARBA" id="ARBA00007606"/>
    </source>
</evidence>
<dbReference type="PANTHER" id="PTHR32401">
    <property type="entry name" value="CONCANAVALIN A-LIKE LECTIN FAMILY PROTEIN"/>
    <property type="match status" value="1"/>
</dbReference>
<dbReference type="OrthoDB" id="2019747at2759"/>
<dbReference type="InterPro" id="IPR050258">
    <property type="entry name" value="Leguminous_Lectin"/>
</dbReference>
<dbReference type="Gene3D" id="2.60.120.200">
    <property type="match status" value="1"/>
</dbReference>
<evidence type="ECO:0000256" key="2">
    <source>
        <dbReference type="ARBA" id="ARBA00022734"/>
    </source>
</evidence>
<organism evidence="7 8">
    <name type="scientific">Lupinus angustifolius</name>
    <name type="common">Narrow-leaved blue lupine</name>
    <dbReference type="NCBI Taxonomy" id="3871"/>
    <lineage>
        <taxon>Eukaryota</taxon>
        <taxon>Viridiplantae</taxon>
        <taxon>Streptophyta</taxon>
        <taxon>Embryophyta</taxon>
        <taxon>Tracheophyta</taxon>
        <taxon>Spermatophyta</taxon>
        <taxon>Magnoliopsida</taxon>
        <taxon>eudicotyledons</taxon>
        <taxon>Gunneridae</taxon>
        <taxon>Pentapetalae</taxon>
        <taxon>rosids</taxon>
        <taxon>fabids</taxon>
        <taxon>Fabales</taxon>
        <taxon>Fabaceae</taxon>
        <taxon>Papilionoideae</taxon>
        <taxon>50 kb inversion clade</taxon>
        <taxon>genistoids sensu lato</taxon>
        <taxon>core genistoids</taxon>
        <taxon>Genisteae</taxon>
        <taxon>Lupinus</taxon>
    </lineage>
</organism>
<keyword evidence="8" id="KW-1185">Reference proteome</keyword>
<dbReference type="InterPro" id="IPR013320">
    <property type="entry name" value="ConA-like_dom_sf"/>
</dbReference>
<feature type="transmembrane region" description="Helical" evidence="4">
    <location>
        <begin position="297"/>
        <end position="319"/>
    </location>
</feature>
<keyword evidence="4" id="KW-0472">Membrane</keyword>
<keyword evidence="3" id="KW-0464">Manganese</keyword>
<dbReference type="SUPFAM" id="SSF49899">
    <property type="entry name" value="Concanavalin A-like lectins/glucanases"/>
    <property type="match status" value="1"/>
</dbReference>
<dbReference type="Pfam" id="PF00139">
    <property type="entry name" value="Lectin_legB"/>
    <property type="match status" value="1"/>
</dbReference>
<accession>A0A1J7HYJ3</accession>
<dbReference type="PANTHER" id="PTHR32401:SF16">
    <property type="entry name" value="CONCANAVALIN A-LIKE LECTIN FAMILY PROTEIN"/>
    <property type="match status" value="1"/>
</dbReference>
<dbReference type="Gramene" id="OIW07521">
    <property type="protein sequence ID" value="OIW07521"/>
    <property type="gene ID" value="TanjilG_14467"/>
</dbReference>
<keyword evidence="2" id="KW-0430">Lectin</keyword>
<feature type="chain" id="PRO_5012046374" description="Legume lectin domain-containing protein" evidence="5">
    <location>
        <begin position="25"/>
        <end position="358"/>
    </location>
</feature>
<evidence type="ECO:0000256" key="4">
    <source>
        <dbReference type="SAM" id="Phobius"/>
    </source>
</evidence>
<keyword evidence="5" id="KW-0732">Signal</keyword>
<protein>
    <recommendedName>
        <fullName evidence="6">Legume lectin domain-containing protein</fullName>
    </recommendedName>
</protein>
<dbReference type="KEGG" id="lang:109352620"/>
<keyword evidence="4" id="KW-0812">Transmembrane</keyword>
<dbReference type="OMA" id="WNGGEFV"/>
<feature type="domain" description="Legume lectin" evidence="6">
    <location>
        <begin position="31"/>
        <end position="258"/>
    </location>
</feature>
<evidence type="ECO:0000256" key="3">
    <source>
        <dbReference type="ARBA" id="ARBA00023211"/>
    </source>
</evidence>
<evidence type="ECO:0000256" key="5">
    <source>
        <dbReference type="SAM" id="SignalP"/>
    </source>
</evidence>
<dbReference type="InterPro" id="IPR001220">
    <property type="entry name" value="Legume_lectin_dom"/>
</dbReference>
<keyword evidence="4" id="KW-1133">Transmembrane helix</keyword>
<evidence type="ECO:0000313" key="7">
    <source>
        <dbReference type="EMBL" id="OIW07521.1"/>
    </source>
</evidence>
<dbReference type="EMBL" id="CM007367">
    <property type="protein sequence ID" value="OIW07521.1"/>
    <property type="molecule type" value="Genomic_DNA"/>
</dbReference>
<dbReference type="AlphaFoldDB" id="A0A1J7HYJ3"/>
<reference evidence="7 8" key="1">
    <citation type="journal article" date="2017" name="Plant Biotechnol. J.">
        <title>A comprehensive draft genome sequence for lupin (Lupinus angustifolius), an emerging health food: insights into plant-microbe interactions and legume evolution.</title>
        <authorList>
            <person name="Hane J.K."/>
            <person name="Ming Y."/>
            <person name="Kamphuis L.G."/>
            <person name="Nelson M.N."/>
            <person name="Garg G."/>
            <person name="Atkins C.A."/>
            <person name="Bayer P.E."/>
            <person name="Bravo A."/>
            <person name="Bringans S."/>
            <person name="Cannon S."/>
            <person name="Edwards D."/>
            <person name="Foley R."/>
            <person name="Gao L.L."/>
            <person name="Harrison M.J."/>
            <person name="Huang W."/>
            <person name="Hurgobin B."/>
            <person name="Li S."/>
            <person name="Liu C.W."/>
            <person name="McGrath A."/>
            <person name="Morahan G."/>
            <person name="Murray J."/>
            <person name="Weller J."/>
            <person name="Jian J."/>
            <person name="Singh K.B."/>
        </authorList>
    </citation>
    <scope>NUCLEOTIDE SEQUENCE [LARGE SCALE GENOMIC DNA]</scope>
    <source>
        <strain evidence="8">cv. Tanjil</strain>
        <tissue evidence="7">Whole plant</tissue>
    </source>
</reference>
<name>A0A1J7HYJ3_LUPAN</name>
<dbReference type="GO" id="GO:0030246">
    <property type="term" value="F:carbohydrate binding"/>
    <property type="evidence" value="ECO:0007669"/>
    <property type="project" value="UniProtKB-KW"/>
</dbReference>
<evidence type="ECO:0000259" key="6">
    <source>
        <dbReference type="Pfam" id="PF00139"/>
    </source>
</evidence>
<gene>
    <name evidence="7" type="ORF">TanjilG_14467</name>
</gene>